<dbReference type="Proteomes" id="UP000326179">
    <property type="component" value="Chromosome"/>
</dbReference>
<sequence>MSSDTLTKTTEAVPDDTAPPDIVPRRRLGRYTVVASVLSSLSSGRFHVGRHHARGSERSR</sequence>
<accession>A0A5Q0LKY9</accession>
<protein>
    <submittedName>
        <fullName evidence="2">Uncharacterized protein</fullName>
    </submittedName>
</protein>
<evidence type="ECO:0000313" key="3">
    <source>
        <dbReference type="Proteomes" id="UP000326179"/>
    </source>
</evidence>
<reference evidence="2 3" key="1">
    <citation type="submission" date="2019-10" db="EMBL/GenBank/DDBJ databases">
        <title>A novel species.</title>
        <authorList>
            <person name="Gao J."/>
        </authorList>
    </citation>
    <scope>NUCLEOTIDE SEQUENCE [LARGE SCALE GENOMIC DNA]</scope>
    <source>
        <strain evidence="2 3">QMT-28</strain>
    </source>
</reference>
<evidence type="ECO:0000313" key="2">
    <source>
        <dbReference type="EMBL" id="QFZ77206.1"/>
    </source>
</evidence>
<dbReference type="KEGG" id="sfy:GFH48_31515"/>
<gene>
    <name evidence="2" type="ORF">GFH48_31515</name>
</gene>
<feature type="region of interest" description="Disordered" evidence="1">
    <location>
        <begin position="1"/>
        <end position="24"/>
    </location>
</feature>
<organism evidence="2 3">
    <name type="scientific">Streptomyces fagopyri</name>
    <dbReference type="NCBI Taxonomy" id="2662397"/>
    <lineage>
        <taxon>Bacteria</taxon>
        <taxon>Bacillati</taxon>
        <taxon>Actinomycetota</taxon>
        <taxon>Actinomycetes</taxon>
        <taxon>Kitasatosporales</taxon>
        <taxon>Streptomycetaceae</taxon>
        <taxon>Streptomyces</taxon>
    </lineage>
</organism>
<dbReference type="RefSeq" id="WP_153291412.1">
    <property type="nucleotide sequence ID" value="NZ_CP045643.1"/>
</dbReference>
<proteinExistence type="predicted"/>
<dbReference type="EMBL" id="CP045643">
    <property type="protein sequence ID" value="QFZ77206.1"/>
    <property type="molecule type" value="Genomic_DNA"/>
</dbReference>
<feature type="compositionally biased region" description="Polar residues" evidence="1">
    <location>
        <begin position="1"/>
        <end position="10"/>
    </location>
</feature>
<dbReference type="AlphaFoldDB" id="A0A5Q0LKY9"/>
<evidence type="ECO:0000256" key="1">
    <source>
        <dbReference type="SAM" id="MobiDB-lite"/>
    </source>
</evidence>
<name>A0A5Q0LKY9_9ACTN</name>
<keyword evidence="3" id="KW-1185">Reference proteome</keyword>